<keyword evidence="2" id="KW-0813">Transport</keyword>
<comment type="subcellular location">
    <subcellularLocation>
        <location evidence="1">Membrane</location>
        <topology evidence="1">Single-pass type IV membrane protein</topology>
    </subcellularLocation>
</comment>
<keyword evidence="6 9" id="KW-0472">Membrane</keyword>
<dbReference type="Proteomes" id="UP000693970">
    <property type="component" value="Unassembled WGS sequence"/>
</dbReference>
<reference evidence="11" key="1">
    <citation type="journal article" date="2021" name="Sci. Rep.">
        <title>Diploid genomic architecture of Nitzschia inconspicua, an elite biomass production diatom.</title>
        <authorList>
            <person name="Oliver A."/>
            <person name="Podell S."/>
            <person name="Pinowska A."/>
            <person name="Traller J.C."/>
            <person name="Smith S.R."/>
            <person name="McClure R."/>
            <person name="Beliaev A."/>
            <person name="Bohutskyi P."/>
            <person name="Hill E.A."/>
            <person name="Rabines A."/>
            <person name="Zheng H."/>
            <person name="Allen L.Z."/>
            <person name="Kuo A."/>
            <person name="Grigoriev I.V."/>
            <person name="Allen A.E."/>
            <person name="Hazlebeck D."/>
            <person name="Allen E.E."/>
        </authorList>
    </citation>
    <scope>NUCLEOTIDE SEQUENCE</scope>
    <source>
        <strain evidence="11">Hildebrandi</strain>
    </source>
</reference>
<dbReference type="GO" id="GO:0006906">
    <property type="term" value="P:vesicle fusion"/>
    <property type="evidence" value="ECO:0007669"/>
    <property type="project" value="TreeGrafter"/>
</dbReference>
<evidence type="ECO:0000256" key="4">
    <source>
        <dbReference type="ARBA" id="ARBA00022927"/>
    </source>
</evidence>
<protein>
    <submittedName>
        <fullName evidence="11">SNARE domain anchored protein</fullName>
    </submittedName>
</protein>
<dbReference type="GO" id="GO:0031201">
    <property type="term" value="C:SNARE complex"/>
    <property type="evidence" value="ECO:0007669"/>
    <property type="project" value="InterPro"/>
</dbReference>
<dbReference type="OrthoDB" id="19261at2759"/>
<dbReference type="InterPro" id="IPR000727">
    <property type="entry name" value="T_SNARE_dom"/>
</dbReference>
<keyword evidence="5 9" id="KW-1133">Transmembrane helix</keyword>
<dbReference type="CDD" id="cd15861">
    <property type="entry name" value="SNARE_SNAP25N_23N_29N_SEC9N"/>
    <property type="match status" value="1"/>
</dbReference>
<dbReference type="PANTHER" id="PTHR21230:SF79">
    <property type="entry name" value="T-SNARE COILED-COIL HOMOLOGY DOMAIN-CONTAINING PROTEIN"/>
    <property type="match status" value="1"/>
</dbReference>
<dbReference type="GO" id="GO:0005789">
    <property type="term" value="C:endoplasmic reticulum membrane"/>
    <property type="evidence" value="ECO:0007669"/>
    <property type="project" value="TreeGrafter"/>
</dbReference>
<feature type="coiled-coil region" evidence="7">
    <location>
        <begin position="61"/>
        <end position="95"/>
    </location>
</feature>
<reference evidence="11" key="2">
    <citation type="submission" date="2021-04" db="EMBL/GenBank/DDBJ databases">
        <authorList>
            <person name="Podell S."/>
        </authorList>
    </citation>
    <scope>NUCLEOTIDE SEQUENCE</scope>
    <source>
        <strain evidence="11">Hildebrandi</strain>
    </source>
</reference>
<keyword evidence="4" id="KW-0653">Protein transport</keyword>
<dbReference type="SMART" id="SM00397">
    <property type="entry name" value="t_SNARE"/>
    <property type="match status" value="1"/>
</dbReference>
<dbReference type="PANTHER" id="PTHR21230">
    <property type="entry name" value="VESICLE TRANSPORT V-SNARE PROTEIN VTI1-RELATED"/>
    <property type="match status" value="1"/>
</dbReference>
<evidence type="ECO:0000256" key="5">
    <source>
        <dbReference type="ARBA" id="ARBA00022989"/>
    </source>
</evidence>
<evidence type="ECO:0000259" key="10">
    <source>
        <dbReference type="PROSITE" id="PS50192"/>
    </source>
</evidence>
<dbReference type="PROSITE" id="PS50192">
    <property type="entry name" value="T_SNARE"/>
    <property type="match status" value="1"/>
</dbReference>
<name>A0A9K3PH37_9STRA</name>
<dbReference type="EMBL" id="JAGRRH010000021">
    <property type="protein sequence ID" value="KAG7347143.1"/>
    <property type="molecule type" value="Genomic_DNA"/>
</dbReference>
<comment type="caution">
    <text evidence="11">The sequence shown here is derived from an EMBL/GenBank/DDBJ whole genome shotgun (WGS) entry which is preliminary data.</text>
</comment>
<keyword evidence="12" id="KW-1185">Reference proteome</keyword>
<dbReference type="GO" id="GO:0000149">
    <property type="term" value="F:SNARE binding"/>
    <property type="evidence" value="ECO:0007669"/>
    <property type="project" value="TreeGrafter"/>
</dbReference>
<dbReference type="GO" id="GO:0015031">
    <property type="term" value="P:protein transport"/>
    <property type="evidence" value="ECO:0007669"/>
    <property type="project" value="UniProtKB-KW"/>
</dbReference>
<dbReference type="Pfam" id="PF12352">
    <property type="entry name" value="V-SNARE_C"/>
    <property type="match status" value="1"/>
</dbReference>
<evidence type="ECO:0000256" key="6">
    <source>
        <dbReference type="ARBA" id="ARBA00023136"/>
    </source>
</evidence>
<evidence type="ECO:0000256" key="8">
    <source>
        <dbReference type="SAM" id="MobiDB-lite"/>
    </source>
</evidence>
<evidence type="ECO:0000256" key="9">
    <source>
        <dbReference type="SAM" id="Phobius"/>
    </source>
</evidence>
<evidence type="ECO:0000256" key="3">
    <source>
        <dbReference type="ARBA" id="ARBA00022692"/>
    </source>
</evidence>
<dbReference type="AlphaFoldDB" id="A0A9K3PH37"/>
<feature type="domain" description="T-SNARE coiled-coil homology" evidence="10">
    <location>
        <begin position="129"/>
        <end position="191"/>
    </location>
</feature>
<organism evidence="11 12">
    <name type="scientific">Nitzschia inconspicua</name>
    <dbReference type="NCBI Taxonomy" id="303405"/>
    <lineage>
        <taxon>Eukaryota</taxon>
        <taxon>Sar</taxon>
        <taxon>Stramenopiles</taxon>
        <taxon>Ochrophyta</taxon>
        <taxon>Bacillariophyta</taxon>
        <taxon>Bacillariophyceae</taxon>
        <taxon>Bacillariophycidae</taxon>
        <taxon>Bacillariales</taxon>
        <taxon>Bacillariaceae</taxon>
        <taxon>Nitzschia</taxon>
    </lineage>
</organism>
<sequence>MTDIQYWEDTLTEEIEAIQHILDGVPSLSNPVERASAMEEADDRLRGAAGTKRSFKMEIRLVQDIKERRRLEGNLQKMDQELRTLKADLKALQADENRGELFVSGGAGNGDNGEVDPSRAGSNMLNEAAALQDKTQDSLQNTRNMIAASKEVGVSTLEELQRQREVINNIDKEADRLDDNLARAEALMKQFGKRMAGDKFIQCFAVINSLLLLGVIIYAIMKKGAFDGNSDEPPNPASRMLRSQWEG</sequence>
<dbReference type="InterPro" id="IPR044766">
    <property type="entry name" value="NPSN/SNAP25-like_N_SNARE"/>
</dbReference>
<gene>
    <name evidence="11" type="ORF">IV203_006212</name>
</gene>
<accession>A0A9K3PH37</accession>
<feature type="transmembrane region" description="Helical" evidence="9">
    <location>
        <begin position="200"/>
        <end position="221"/>
    </location>
</feature>
<feature type="region of interest" description="Disordered" evidence="8">
    <location>
        <begin position="228"/>
        <end position="247"/>
    </location>
</feature>
<dbReference type="GO" id="GO:0012507">
    <property type="term" value="C:ER to Golgi transport vesicle membrane"/>
    <property type="evidence" value="ECO:0007669"/>
    <property type="project" value="TreeGrafter"/>
</dbReference>
<keyword evidence="3 9" id="KW-0812">Transmembrane</keyword>
<evidence type="ECO:0000313" key="11">
    <source>
        <dbReference type="EMBL" id="KAG7347143.1"/>
    </source>
</evidence>
<evidence type="ECO:0000256" key="1">
    <source>
        <dbReference type="ARBA" id="ARBA00004211"/>
    </source>
</evidence>
<evidence type="ECO:0000256" key="2">
    <source>
        <dbReference type="ARBA" id="ARBA00022448"/>
    </source>
</evidence>
<dbReference type="GO" id="GO:0031902">
    <property type="term" value="C:late endosome membrane"/>
    <property type="evidence" value="ECO:0007669"/>
    <property type="project" value="TreeGrafter"/>
</dbReference>
<evidence type="ECO:0000313" key="12">
    <source>
        <dbReference type="Proteomes" id="UP000693970"/>
    </source>
</evidence>
<keyword evidence="7" id="KW-0175">Coiled coil</keyword>
<feature type="coiled-coil region" evidence="7">
    <location>
        <begin position="160"/>
        <end position="194"/>
    </location>
</feature>
<dbReference type="GO" id="GO:0005794">
    <property type="term" value="C:Golgi apparatus"/>
    <property type="evidence" value="ECO:0007669"/>
    <property type="project" value="TreeGrafter"/>
</dbReference>
<proteinExistence type="predicted"/>
<dbReference type="GO" id="GO:0005484">
    <property type="term" value="F:SNAP receptor activity"/>
    <property type="evidence" value="ECO:0007669"/>
    <property type="project" value="InterPro"/>
</dbReference>
<evidence type="ECO:0000256" key="7">
    <source>
        <dbReference type="SAM" id="Coils"/>
    </source>
</evidence>